<organism evidence="1 2">
    <name type="scientific">Neoroseomonas eburnea</name>
    <dbReference type="NCBI Taxonomy" id="1346889"/>
    <lineage>
        <taxon>Bacteria</taxon>
        <taxon>Pseudomonadati</taxon>
        <taxon>Pseudomonadota</taxon>
        <taxon>Alphaproteobacteria</taxon>
        <taxon>Acetobacterales</taxon>
        <taxon>Acetobacteraceae</taxon>
        <taxon>Neoroseomonas</taxon>
    </lineage>
</organism>
<dbReference type="InterPro" id="IPR014710">
    <property type="entry name" value="RmlC-like_jellyroll"/>
</dbReference>
<reference evidence="1" key="1">
    <citation type="submission" date="2020-01" db="EMBL/GenBank/DDBJ databases">
        <authorList>
            <person name="Rat A."/>
        </authorList>
    </citation>
    <scope>NUCLEOTIDE SEQUENCE</scope>
    <source>
        <strain evidence="1">LMG 31228</strain>
    </source>
</reference>
<keyword evidence="2" id="KW-1185">Reference proteome</keyword>
<evidence type="ECO:0000313" key="1">
    <source>
        <dbReference type="EMBL" id="MBR0679701.1"/>
    </source>
</evidence>
<reference evidence="1" key="2">
    <citation type="journal article" date="2021" name="Syst. Appl. Microbiol.">
        <title>Roseomonas hellenica sp. nov., isolated from roots of wild-growing Alkanna tinctoria.</title>
        <authorList>
            <person name="Rat A."/>
            <person name="Naranjo H.D."/>
            <person name="Lebbe L."/>
            <person name="Cnockaert M."/>
            <person name="Krigas N."/>
            <person name="Grigoriadou K."/>
            <person name="Maloupa E."/>
            <person name="Willems A."/>
        </authorList>
    </citation>
    <scope>NUCLEOTIDE SEQUENCE</scope>
    <source>
        <strain evidence="1">LMG 31228</strain>
    </source>
</reference>
<dbReference type="Gene3D" id="2.60.120.10">
    <property type="entry name" value="Jelly Rolls"/>
    <property type="match status" value="1"/>
</dbReference>
<gene>
    <name evidence="1" type="ORF">GXW74_04335</name>
</gene>
<name>A0A9X9X7L5_9PROT</name>
<dbReference type="SUPFAM" id="SSF51182">
    <property type="entry name" value="RmlC-like cupins"/>
    <property type="match status" value="1"/>
</dbReference>
<dbReference type="RefSeq" id="WP_211845056.1">
    <property type="nucleotide sequence ID" value="NZ_JAAEDL010000003.1"/>
</dbReference>
<evidence type="ECO:0000313" key="2">
    <source>
        <dbReference type="Proteomes" id="UP001138709"/>
    </source>
</evidence>
<dbReference type="EMBL" id="JAAEDL010000003">
    <property type="protein sequence ID" value="MBR0679701.1"/>
    <property type="molecule type" value="Genomic_DNA"/>
</dbReference>
<dbReference type="Proteomes" id="UP001138709">
    <property type="component" value="Unassembled WGS sequence"/>
</dbReference>
<sequence>MPMTLDSFVQRARAALKDHPDTTGREMVCDLVREALKDTAFVAAHINDGTPERQVLYEDPELGFTVLAHAYTGAKTSGPHDHGPSWAIYGQAAGETIMTDWECLARPTEATPGKAKRIRDYAMKPGDAYLYEPGVLHSPRRDGPTRLLRIEGLNMDRVKRLPYQPVDAAA</sequence>
<protein>
    <submittedName>
        <fullName evidence="1">Uncharacterized protein</fullName>
    </submittedName>
</protein>
<dbReference type="AlphaFoldDB" id="A0A9X9X7L5"/>
<dbReference type="InterPro" id="IPR011051">
    <property type="entry name" value="RmlC_Cupin_sf"/>
</dbReference>
<proteinExistence type="predicted"/>
<comment type="caution">
    <text evidence="1">The sequence shown here is derived from an EMBL/GenBank/DDBJ whole genome shotgun (WGS) entry which is preliminary data.</text>
</comment>
<accession>A0A9X9X7L5</accession>